<accession>A0A0K0LA67</accession>
<evidence type="ECO:0000313" key="1">
    <source>
        <dbReference type="EMBL" id="AIW01708.1"/>
    </source>
</evidence>
<sequence length="128" mass="15269">MIADLTYAQRVADLKWAWDRTDKGLQEVLREFVAWYKAGCRNSDRFTRYWRICTNVNNHWDSGPYDDFEMGNLFIAAGYHYISFPFEQGERLDTSDNIYDNPHRREFLDLLHVVIQQEDQQEAQNEAP</sequence>
<dbReference type="GeneID" id="26632582"/>
<gene>
    <name evidence="1" type="ORF">vB_PaeM_PS2400003</name>
</gene>
<reference evidence="2" key="1">
    <citation type="submission" date="2014-08" db="EMBL/GenBank/DDBJ databases">
        <authorList>
            <person name="Gozdek A."/>
            <person name="Dabrowski K."/>
            <person name="Lobocka M."/>
        </authorList>
    </citation>
    <scope>NUCLEOTIDE SEQUENCE [LARGE SCALE GENOMIC DNA]</scope>
</reference>
<dbReference type="EMBL" id="KM434186">
    <property type="protein sequence ID" value="AIW01708.1"/>
    <property type="molecule type" value="Genomic_DNA"/>
</dbReference>
<protein>
    <submittedName>
        <fullName evidence="1">Uncharacterized protein</fullName>
    </submittedName>
</protein>
<dbReference type="RefSeq" id="YP_009205968.1">
    <property type="nucleotide sequence ID" value="NC_028882.1"/>
</dbReference>
<organism evidence="1 2">
    <name type="scientific">Pseudomonas phage vB_PaeM_PS24</name>
    <dbReference type="NCBI Taxonomy" id="1542092"/>
    <lineage>
        <taxon>Viruses</taxon>
        <taxon>Duplodnaviria</taxon>
        <taxon>Heunggongvirae</taxon>
        <taxon>Uroviricota</taxon>
        <taxon>Caudoviricetes</taxon>
        <taxon>Vandenendeviridae</taxon>
        <taxon>Nankokuvirus</taxon>
        <taxon>Nankokuvirus PS24</taxon>
    </lineage>
</organism>
<dbReference type="Proteomes" id="UP000203203">
    <property type="component" value="Segment"/>
</dbReference>
<name>A0A0K0LA67_9CAUD</name>
<keyword evidence="2" id="KW-1185">Reference proteome</keyword>
<proteinExistence type="predicted"/>
<evidence type="ECO:0000313" key="2">
    <source>
        <dbReference type="Proteomes" id="UP000203203"/>
    </source>
</evidence>
<dbReference type="KEGG" id="vg:26632582"/>